<dbReference type="Proteomes" id="UP001595692">
    <property type="component" value="Unassembled WGS sequence"/>
</dbReference>
<dbReference type="InterPro" id="IPR033479">
    <property type="entry name" value="dCache_1"/>
</dbReference>
<dbReference type="Gene3D" id="3.30.450.20">
    <property type="entry name" value="PAS domain"/>
    <property type="match status" value="1"/>
</dbReference>
<dbReference type="Pfam" id="PF02743">
    <property type="entry name" value="dCache_1"/>
    <property type="match status" value="1"/>
</dbReference>
<keyword evidence="17" id="KW-1185">Reference proteome</keyword>
<evidence type="ECO:0000256" key="4">
    <source>
        <dbReference type="ARBA" id="ARBA00022500"/>
    </source>
</evidence>
<dbReference type="InterPro" id="IPR000727">
    <property type="entry name" value="T_SNARE_dom"/>
</dbReference>
<dbReference type="PROSITE" id="PS50885">
    <property type="entry name" value="HAMP"/>
    <property type="match status" value="1"/>
</dbReference>
<feature type="domain" description="Methyl-accepting transducer" evidence="13">
    <location>
        <begin position="365"/>
        <end position="601"/>
    </location>
</feature>
<evidence type="ECO:0000313" key="16">
    <source>
        <dbReference type="EMBL" id="MFC3912688.1"/>
    </source>
</evidence>
<evidence type="ECO:0000256" key="12">
    <source>
        <dbReference type="SAM" id="Phobius"/>
    </source>
</evidence>
<evidence type="ECO:0000259" key="13">
    <source>
        <dbReference type="PROSITE" id="PS50111"/>
    </source>
</evidence>
<keyword evidence="3" id="KW-0488">Methylation</keyword>
<evidence type="ECO:0000259" key="14">
    <source>
        <dbReference type="PROSITE" id="PS50192"/>
    </source>
</evidence>
<dbReference type="SMART" id="SM00283">
    <property type="entry name" value="MA"/>
    <property type="match status" value="1"/>
</dbReference>
<dbReference type="RefSeq" id="WP_377150829.1">
    <property type="nucleotide sequence ID" value="NZ_JBHSAF010000002.1"/>
</dbReference>
<accession>A0ABV8CL11</accession>
<evidence type="ECO:0000256" key="3">
    <source>
        <dbReference type="ARBA" id="ARBA00022481"/>
    </source>
</evidence>
<evidence type="ECO:0000256" key="8">
    <source>
        <dbReference type="ARBA" id="ARBA00023136"/>
    </source>
</evidence>
<protein>
    <submittedName>
        <fullName evidence="16">Methyl-accepting chemotaxis protein</fullName>
    </submittedName>
</protein>
<evidence type="ECO:0000259" key="15">
    <source>
        <dbReference type="PROSITE" id="PS50885"/>
    </source>
</evidence>
<evidence type="ECO:0000256" key="2">
    <source>
        <dbReference type="ARBA" id="ARBA00022475"/>
    </source>
</evidence>
<dbReference type="Pfam" id="PF00672">
    <property type="entry name" value="HAMP"/>
    <property type="match status" value="1"/>
</dbReference>
<comment type="similarity">
    <text evidence="10">Belongs to the methyl-accepting chemotaxis (MCP) protein family.</text>
</comment>
<dbReference type="InterPro" id="IPR004089">
    <property type="entry name" value="MCPsignal_dom"/>
</dbReference>
<dbReference type="PANTHER" id="PTHR32089">
    <property type="entry name" value="METHYL-ACCEPTING CHEMOTAXIS PROTEIN MCPB"/>
    <property type="match status" value="1"/>
</dbReference>
<comment type="subcellular location">
    <subcellularLocation>
        <location evidence="1">Cell inner membrane</location>
        <topology evidence="1">Multi-pass membrane protein</topology>
    </subcellularLocation>
</comment>
<keyword evidence="8 12" id="KW-0472">Membrane</keyword>
<keyword evidence="9 11" id="KW-0807">Transducer</keyword>
<dbReference type="InterPro" id="IPR003660">
    <property type="entry name" value="HAMP_dom"/>
</dbReference>
<organism evidence="16 17">
    <name type="scientific">Pseudaeromonas sharmana</name>
    <dbReference type="NCBI Taxonomy" id="328412"/>
    <lineage>
        <taxon>Bacteria</taxon>
        <taxon>Pseudomonadati</taxon>
        <taxon>Pseudomonadota</taxon>
        <taxon>Gammaproteobacteria</taxon>
        <taxon>Aeromonadales</taxon>
        <taxon>Aeromonadaceae</taxon>
        <taxon>Pseudaeromonas</taxon>
    </lineage>
</organism>
<dbReference type="CDD" id="cd11386">
    <property type="entry name" value="MCP_signal"/>
    <property type="match status" value="1"/>
</dbReference>
<evidence type="ECO:0000256" key="10">
    <source>
        <dbReference type="ARBA" id="ARBA00029447"/>
    </source>
</evidence>
<name>A0ABV8CL11_9GAMM</name>
<dbReference type="Gene3D" id="1.10.287.950">
    <property type="entry name" value="Methyl-accepting chemotaxis protein"/>
    <property type="match status" value="1"/>
</dbReference>
<keyword evidence="5" id="KW-0997">Cell inner membrane</keyword>
<evidence type="ECO:0000256" key="11">
    <source>
        <dbReference type="PROSITE-ProRule" id="PRU00284"/>
    </source>
</evidence>
<comment type="caution">
    <text evidence="16">The sequence shown here is derived from an EMBL/GenBank/DDBJ whole genome shotgun (WGS) entry which is preliminary data.</text>
</comment>
<feature type="domain" description="HAMP" evidence="15">
    <location>
        <begin position="306"/>
        <end position="360"/>
    </location>
</feature>
<evidence type="ECO:0000256" key="5">
    <source>
        <dbReference type="ARBA" id="ARBA00022519"/>
    </source>
</evidence>
<proteinExistence type="inferred from homology"/>
<sequence length="638" mass="70205">MLTILTIKQKILVGIGFAVLLTATVVGTLNLTLISQIMEQRLIEQELPTQLQNIRKDIEKDLDSMAQAAQQLASDPQIRDWFSHGRDQATEATVIEKLEMVRKQYDLVDASVVDRQSAAYYNQNGFLRLLTPQQDGWFYDYNKSPDAYMLSIFREQNGEVKLFVNFKQLDGRVASGLSKSLDSMIKELAAFRLEQSGFVFLVDDQGMLKLHPDTRLIDQQRLQDLYGNTASSLLDKAPFHLLQARDQQGESLLLASSYIPSLNWYLVMQVPEQEIYAGLNQAKWYTLLLVAGTLLVMAMFALWLAAGISRPIARLALVFEQLGSGHGDLTQRVTVESEDELGRLARGFNNFIAKIHTSLRQVADNSSSLAHSAQLVAGQAADTYHNTQTQKDSTLQVATAINEMGATVAEIASNAALAADVANEANHESSAGIRVVSSTRQAMTLLADEIAEAATVITTLDEHTQSISSILEVIRSISEQTNLLALNAAIEAARAGEQGRGFAVVADEVRHLARRSAEATEEIQKKINRLQNESGKAVSAMENGQVRAEQVVTEAEAAEQALSRIAEHIARINDMNIHVATATEEQSSVVAEINRNVDDINNRTLENAAIAEALTDTSQALHALSHRLDQLISEFRLS</sequence>
<keyword evidence="4" id="KW-0145">Chemotaxis</keyword>
<feature type="transmembrane region" description="Helical" evidence="12">
    <location>
        <begin position="12"/>
        <end position="34"/>
    </location>
</feature>
<dbReference type="SMART" id="SM00304">
    <property type="entry name" value="HAMP"/>
    <property type="match status" value="1"/>
</dbReference>
<gene>
    <name evidence="16" type="ORF">ACFOSS_04270</name>
</gene>
<keyword evidence="6 12" id="KW-0812">Transmembrane</keyword>
<reference evidence="17" key="1">
    <citation type="journal article" date="2019" name="Int. J. Syst. Evol. Microbiol.">
        <title>The Global Catalogue of Microorganisms (GCM) 10K type strain sequencing project: providing services to taxonomists for standard genome sequencing and annotation.</title>
        <authorList>
            <consortium name="The Broad Institute Genomics Platform"/>
            <consortium name="The Broad Institute Genome Sequencing Center for Infectious Disease"/>
            <person name="Wu L."/>
            <person name="Ma J."/>
        </authorList>
    </citation>
    <scope>NUCLEOTIDE SEQUENCE [LARGE SCALE GENOMIC DNA]</scope>
    <source>
        <strain evidence="17">CCUG 54939</strain>
    </source>
</reference>
<keyword evidence="7 12" id="KW-1133">Transmembrane helix</keyword>
<evidence type="ECO:0000256" key="9">
    <source>
        <dbReference type="ARBA" id="ARBA00023224"/>
    </source>
</evidence>
<evidence type="ECO:0000313" key="17">
    <source>
        <dbReference type="Proteomes" id="UP001595692"/>
    </source>
</evidence>
<dbReference type="SUPFAM" id="SSF58104">
    <property type="entry name" value="Methyl-accepting chemotaxis protein (MCP) signaling domain"/>
    <property type="match status" value="1"/>
</dbReference>
<dbReference type="CDD" id="cd12912">
    <property type="entry name" value="PDC2_MCP_like"/>
    <property type="match status" value="1"/>
</dbReference>
<feature type="transmembrane region" description="Helical" evidence="12">
    <location>
        <begin position="284"/>
        <end position="305"/>
    </location>
</feature>
<keyword evidence="2" id="KW-1003">Cell membrane</keyword>
<dbReference type="PANTHER" id="PTHR32089:SF39">
    <property type="entry name" value="METHYL-ACCEPTING CHEMOTAXIS PROTEIN HLYB"/>
    <property type="match status" value="1"/>
</dbReference>
<evidence type="ECO:0000256" key="1">
    <source>
        <dbReference type="ARBA" id="ARBA00004429"/>
    </source>
</evidence>
<dbReference type="PROSITE" id="PS50111">
    <property type="entry name" value="CHEMOTAXIS_TRANSDUC_2"/>
    <property type="match status" value="1"/>
</dbReference>
<evidence type="ECO:0000256" key="6">
    <source>
        <dbReference type="ARBA" id="ARBA00022692"/>
    </source>
</evidence>
<feature type="domain" description="T-SNARE coiled-coil homology" evidence="14">
    <location>
        <begin position="552"/>
        <end position="604"/>
    </location>
</feature>
<dbReference type="PROSITE" id="PS50192">
    <property type="entry name" value="T_SNARE"/>
    <property type="match status" value="1"/>
</dbReference>
<dbReference type="CDD" id="cd06225">
    <property type="entry name" value="HAMP"/>
    <property type="match status" value="1"/>
</dbReference>
<dbReference type="Pfam" id="PF00015">
    <property type="entry name" value="MCPsignal"/>
    <property type="match status" value="1"/>
</dbReference>
<dbReference type="EMBL" id="JBHSAF010000002">
    <property type="protein sequence ID" value="MFC3912688.1"/>
    <property type="molecule type" value="Genomic_DNA"/>
</dbReference>
<evidence type="ECO:0000256" key="7">
    <source>
        <dbReference type="ARBA" id="ARBA00022989"/>
    </source>
</evidence>